<dbReference type="InterPro" id="IPR036028">
    <property type="entry name" value="SH3-like_dom_sf"/>
</dbReference>
<dbReference type="GO" id="GO:0005884">
    <property type="term" value="C:actin filament"/>
    <property type="evidence" value="ECO:0007669"/>
    <property type="project" value="TreeGrafter"/>
</dbReference>
<dbReference type="AlphaFoldDB" id="A0A511KC62"/>
<feature type="compositionally biased region" description="Low complexity" evidence="3">
    <location>
        <begin position="200"/>
        <end position="213"/>
    </location>
</feature>
<dbReference type="SUPFAM" id="SSF55753">
    <property type="entry name" value="Actin depolymerizing proteins"/>
    <property type="match status" value="1"/>
</dbReference>
<feature type="domain" description="SH3" evidence="4">
    <location>
        <begin position="559"/>
        <end position="619"/>
    </location>
</feature>
<organism evidence="6 7">
    <name type="scientific">Rhodotorula toruloides</name>
    <name type="common">Yeast</name>
    <name type="synonym">Rhodosporidium toruloides</name>
    <dbReference type="NCBI Taxonomy" id="5286"/>
    <lineage>
        <taxon>Eukaryota</taxon>
        <taxon>Fungi</taxon>
        <taxon>Dikarya</taxon>
        <taxon>Basidiomycota</taxon>
        <taxon>Pucciniomycotina</taxon>
        <taxon>Microbotryomycetes</taxon>
        <taxon>Sporidiobolales</taxon>
        <taxon>Sporidiobolaceae</taxon>
        <taxon>Rhodotorula</taxon>
    </lineage>
</organism>
<dbReference type="PROSITE" id="PS51263">
    <property type="entry name" value="ADF_H"/>
    <property type="match status" value="1"/>
</dbReference>
<dbReference type="Pfam" id="PF00018">
    <property type="entry name" value="SH3_1"/>
    <property type="match status" value="1"/>
</dbReference>
<accession>A0A511KC62</accession>
<feature type="region of interest" description="Disordered" evidence="3">
    <location>
        <begin position="200"/>
        <end position="342"/>
    </location>
</feature>
<proteinExistence type="predicted"/>
<protein>
    <recommendedName>
        <fullName evidence="8">Actin binding protein</fullName>
    </recommendedName>
</protein>
<dbReference type="PRINTS" id="PR00452">
    <property type="entry name" value="SH3DOMAIN"/>
</dbReference>
<evidence type="ECO:0000256" key="1">
    <source>
        <dbReference type="ARBA" id="ARBA00022443"/>
    </source>
</evidence>
<dbReference type="Gene3D" id="3.40.20.10">
    <property type="entry name" value="Severin"/>
    <property type="match status" value="1"/>
</dbReference>
<evidence type="ECO:0000256" key="2">
    <source>
        <dbReference type="PROSITE-ProRule" id="PRU00192"/>
    </source>
</evidence>
<dbReference type="SUPFAM" id="SSF50044">
    <property type="entry name" value="SH3-domain"/>
    <property type="match status" value="2"/>
</dbReference>
<evidence type="ECO:0008006" key="8">
    <source>
        <dbReference type="Google" id="ProtNLM"/>
    </source>
</evidence>
<feature type="region of interest" description="Disordered" evidence="3">
    <location>
        <begin position="382"/>
        <end position="470"/>
    </location>
</feature>
<dbReference type="SMART" id="SM00326">
    <property type="entry name" value="SH3"/>
    <property type="match status" value="2"/>
</dbReference>
<dbReference type="SMART" id="SM00102">
    <property type="entry name" value="ADF"/>
    <property type="match status" value="1"/>
</dbReference>
<dbReference type="InterPro" id="IPR002108">
    <property type="entry name" value="ADF-H"/>
</dbReference>
<dbReference type="GO" id="GO:0030864">
    <property type="term" value="C:cortical actin cytoskeleton"/>
    <property type="evidence" value="ECO:0007669"/>
    <property type="project" value="TreeGrafter"/>
</dbReference>
<evidence type="ECO:0000259" key="4">
    <source>
        <dbReference type="PROSITE" id="PS50002"/>
    </source>
</evidence>
<dbReference type="PROSITE" id="PS50002">
    <property type="entry name" value="SH3"/>
    <property type="match status" value="2"/>
</dbReference>
<gene>
    <name evidence="6" type="ORF">Rt10032_c03g1533</name>
</gene>
<sequence length="619" mass="64510">MAGVSFSAPNLLQPYKEVLSGGQNDWALYTLVSNQGGFSTELKFTSSGSGGLEEIEDEFNDGKVMYGFVRVKDANSSLPKFVLICWLGEGVPDSRKGLFPTHSAAVAKQLQGAHVTIQARSDSDITPSLIRKRVADSSGAKYSVHNEPAQRYVAPAPVSSSYVPVGRPQISQSRPVAPPTAVGTSYDSKRNELADIRAAQAAKAAIPKPATAPSTSGMTASEPATPPPSHKPSAPIAAPSPPIIPSAPPAAPPISARASEQILERPGPVGSTWQPVSLPKPGKLGNRWQEAVSSTREDSQDAGQPKPTAGLTWSQRQELARKQREEEEAQSRAAGEANLPPASMAKTAAVAAIGGTAAVGLAAGAALGAGAGLAGAAAVGLGAAAVSSAVESKEDEEQQEQEQEEASIPPPPPPPPAPPAPPAPPGPPAPPAPPVRAAEPQPEPELEAPTEAVANLSLGDLPPRTATSGQRARVLFDYEAEEDNELSLAEGQVVEQVDQVDPGWWQASIDGRTGLFPSNYVELIDEPQDERQGVPAAAETVEADERHADTEPGPEPAADEGIVAVALYDYTAEEEGELTFTEGQRIVNIDRLGDEGWWQGRSAETGAVGVFPSNYVEGW</sequence>
<dbReference type="InterPro" id="IPR001452">
    <property type="entry name" value="SH3_domain"/>
</dbReference>
<name>A0A511KC62_RHOTO</name>
<feature type="domain" description="SH3" evidence="4">
    <location>
        <begin position="467"/>
        <end position="526"/>
    </location>
</feature>
<evidence type="ECO:0000313" key="6">
    <source>
        <dbReference type="EMBL" id="GEM07516.1"/>
    </source>
</evidence>
<dbReference type="InterPro" id="IPR029006">
    <property type="entry name" value="ADF-H/Gelsolin-like_dom_sf"/>
</dbReference>
<dbReference type="GO" id="GO:0051015">
    <property type="term" value="F:actin filament binding"/>
    <property type="evidence" value="ECO:0007669"/>
    <property type="project" value="TreeGrafter"/>
</dbReference>
<feature type="region of interest" description="Disordered" evidence="3">
    <location>
        <begin position="159"/>
        <end position="188"/>
    </location>
</feature>
<dbReference type="Pfam" id="PF00241">
    <property type="entry name" value="Cofilin_ADF"/>
    <property type="match status" value="1"/>
</dbReference>
<feature type="compositionally biased region" description="Pro residues" evidence="3">
    <location>
        <begin position="238"/>
        <end position="252"/>
    </location>
</feature>
<dbReference type="Proteomes" id="UP000321518">
    <property type="component" value="Unassembled WGS sequence"/>
</dbReference>
<evidence type="ECO:0000259" key="5">
    <source>
        <dbReference type="PROSITE" id="PS51263"/>
    </source>
</evidence>
<dbReference type="PANTHER" id="PTHR10829">
    <property type="entry name" value="CORTACTIN AND DREBRIN"/>
    <property type="match status" value="1"/>
</dbReference>
<dbReference type="PANTHER" id="PTHR10829:SF25">
    <property type="entry name" value="DREBRIN-LIKE PROTEIN"/>
    <property type="match status" value="1"/>
</dbReference>
<dbReference type="EMBL" id="BJWK01000003">
    <property type="protein sequence ID" value="GEM07516.1"/>
    <property type="molecule type" value="Genomic_DNA"/>
</dbReference>
<evidence type="ECO:0000313" key="7">
    <source>
        <dbReference type="Proteomes" id="UP000321518"/>
    </source>
</evidence>
<reference evidence="6 7" key="1">
    <citation type="submission" date="2019-07" db="EMBL/GenBank/DDBJ databases">
        <title>Rhodotorula toruloides NBRC10032 genome sequencing.</title>
        <authorList>
            <person name="Shida Y."/>
            <person name="Takaku H."/>
            <person name="Ogasawara W."/>
            <person name="Mori K."/>
        </authorList>
    </citation>
    <scope>NUCLEOTIDE SEQUENCE [LARGE SCALE GENOMIC DNA]</scope>
    <source>
        <strain evidence="6 7">NBRC10032</strain>
    </source>
</reference>
<dbReference type="Pfam" id="PF14604">
    <property type="entry name" value="SH3_9"/>
    <property type="match status" value="1"/>
</dbReference>
<dbReference type="Gene3D" id="2.30.30.40">
    <property type="entry name" value="SH3 Domains"/>
    <property type="match status" value="2"/>
</dbReference>
<dbReference type="GO" id="GO:0030833">
    <property type="term" value="P:regulation of actin filament polymerization"/>
    <property type="evidence" value="ECO:0007669"/>
    <property type="project" value="TreeGrafter"/>
</dbReference>
<comment type="caution">
    <text evidence="6">The sequence shown here is derived from an EMBL/GenBank/DDBJ whole genome shotgun (WGS) entry which is preliminary data.</text>
</comment>
<dbReference type="OrthoDB" id="5971719at2759"/>
<feature type="compositionally biased region" description="Acidic residues" evidence="3">
    <location>
        <begin position="393"/>
        <end position="405"/>
    </location>
</feature>
<feature type="compositionally biased region" description="Pro residues" evidence="3">
    <location>
        <begin position="408"/>
        <end position="434"/>
    </location>
</feature>
<keyword evidence="1 2" id="KW-0728">SH3 domain</keyword>
<feature type="domain" description="ADF-H" evidence="5">
    <location>
        <begin position="3"/>
        <end position="135"/>
    </location>
</feature>
<dbReference type="CDD" id="cd11281">
    <property type="entry name" value="ADF_drebrin_like"/>
    <property type="match status" value="1"/>
</dbReference>
<evidence type="ECO:0000256" key="3">
    <source>
        <dbReference type="SAM" id="MobiDB-lite"/>
    </source>
</evidence>